<dbReference type="OrthoDB" id="2563275at2759"/>
<evidence type="ECO:0000256" key="1">
    <source>
        <dbReference type="ARBA" id="ARBA00004123"/>
    </source>
</evidence>
<evidence type="ECO:0000256" key="7">
    <source>
        <dbReference type="RuleBase" id="RU364145"/>
    </source>
</evidence>
<evidence type="ECO:0000256" key="5">
    <source>
        <dbReference type="ARBA" id="ARBA00023163"/>
    </source>
</evidence>
<evidence type="ECO:0000256" key="3">
    <source>
        <dbReference type="ARBA" id="ARBA00023015"/>
    </source>
</evidence>
<comment type="subunit">
    <text evidence="7">Component of the Mediator complex.</text>
</comment>
<evidence type="ECO:0000256" key="8">
    <source>
        <dbReference type="SAM" id="Coils"/>
    </source>
</evidence>
<dbReference type="GO" id="GO:0016592">
    <property type="term" value="C:mediator complex"/>
    <property type="evidence" value="ECO:0007669"/>
    <property type="project" value="InterPro"/>
</dbReference>
<comment type="similarity">
    <text evidence="2 7">Belongs to the Mediator complex subunit 9 family.</text>
</comment>
<reference evidence="9 10" key="1">
    <citation type="journal article" date="2016" name="Mol. Biol. Evol.">
        <title>Comparative Genomics of Early-Diverging Mushroom-Forming Fungi Provides Insights into the Origins of Lignocellulose Decay Capabilities.</title>
        <authorList>
            <person name="Nagy L.G."/>
            <person name="Riley R."/>
            <person name="Tritt A."/>
            <person name="Adam C."/>
            <person name="Daum C."/>
            <person name="Floudas D."/>
            <person name="Sun H."/>
            <person name="Yadav J.S."/>
            <person name="Pangilinan J."/>
            <person name="Larsson K.H."/>
            <person name="Matsuura K."/>
            <person name="Barry K."/>
            <person name="Labutti K."/>
            <person name="Kuo R."/>
            <person name="Ohm R.A."/>
            <person name="Bhattacharya S.S."/>
            <person name="Shirouzu T."/>
            <person name="Yoshinaga Y."/>
            <person name="Martin F.M."/>
            <person name="Grigoriev I.V."/>
            <person name="Hibbett D.S."/>
        </authorList>
    </citation>
    <scope>NUCLEOTIDE SEQUENCE [LARGE SCALE GENOMIC DNA]</scope>
    <source>
        <strain evidence="9 10">L-15889</strain>
    </source>
</reference>
<keyword evidence="5 7" id="KW-0804">Transcription</keyword>
<dbReference type="Proteomes" id="UP000076727">
    <property type="component" value="Unassembled WGS sequence"/>
</dbReference>
<proteinExistence type="inferred from homology"/>
<organism evidence="9 10">
    <name type="scientific">Daedalea quercina L-15889</name>
    <dbReference type="NCBI Taxonomy" id="1314783"/>
    <lineage>
        <taxon>Eukaryota</taxon>
        <taxon>Fungi</taxon>
        <taxon>Dikarya</taxon>
        <taxon>Basidiomycota</taxon>
        <taxon>Agaricomycotina</taxon>
        <taxon>Agaricomycetes</taxon>
        <taxon>Polyporales</taxon>
        <taxon>Fomitopsis</taxon>
    </lineage>
</organism>
<evidence type="ECO:0000256" key="4">
    <source>
        <dbReference type="ARBA" id="ARBA00023159"/>
    </source>
</evidence>
<protein>
    <recommendedName>
        <fullName evidence="7">Mediator of RNA polymerase II transcription subunit 9</fullName>
    </recommendedName>
    <alternativeName>
        <fullName evidence="7">Mediator complex subunit 9</fullName>
    </alternativeName>
</protein>
<dbReference type="InterPro" id="IPR011425">
    <property type="entry name" value="Med9"/>
</dbReference>
<feature type="coiled-coil region" evidence="8">
    <location>
        <begin position="63"/>
        <end position="90"/>
    </location>
</feature>
<comment type="subcellular location">
    <subcellularLocation>
        <location evidence="1 7">Nucleus</location>
    </subcellularLocation>
</comment>
<keyword evidence="3 7" id="KW-0805">Transcription regulation</keyword>
<accession>A0A165P2M0</accession>
<dbReference type="GO" id="GO:0003712">
    <property type="term" value="F:transcription coregulator activity"/>
    <property type="evidence" value="ECO:0007669"/>
    <property type="project" value="InterPro"/>
</dbReference>
<dbReference type="Pfam" id="PF07544">
    <property type="entry name" value="Med9"/>
    <property type="match status" value="1"/>
</dbReference>
<dbReference type="EMBL" id="KV429074">
    <property type="protein sequence ID" value="KZT67684.1"/>
    <property type="molecule type" value="Genomic_DNA"/>
</dbReference>
<dbReference type="AlphaFoldDB" id="A0A165P2M0"/>
<keyword evidence="10" id="KW-1185">Reference proteome</keyword>
<evidence type="ECO:0000256" key="6">
    <source>
        <dbReference type="ARBA" id="ARBA00023242"/>
    </source>
</evidence>
<sequence>MSNIYESLLPKLVAILEATQQATDGAPTQQAKQTLVHATNDFRETLKEAKEIASTLPGGELSLEEQDEVIAMLERLKERKQQQLAKFSADVEAISTTTQQLKMEVDSTASTPAS</sequence>
<dbReference type="STRING" id="1314783.A0A165P2M0"/>
<name>A0A165P2M0_9APHY</name>
<dbReference type="GO" id="GO:0006357">
    <property type="term" value="P:regulation of transcription by RNA polymerase II"/>
    <property type="evidence" value="ECO:0007669"/>
    <property type="project" value="InterPro"/>
</dbReference>
<evidence type="ECO:0000313" key="9">
    <source>
        <dbReference type="EMBL" id="KZT67684.1"/>
    </source>
</evidence>
<evidence type="ECO:0000313" key="10">
    <source>
        <dbReference type="Proteomes" id="UP000076727"/>
    </source>
</evidence>
<keyword evidence="8" id="KW-0175">Coiled coil</keyword>
<evidence type="ECO:0000256" key="2">
    <source>
        <dbReference type="ARBA" id="ARBA00008089"/>
    </source>
</evidence>
<gene>
    <name evidence="7" type="primary">MED9</name>
    <name evidence="9" type="ORF">DAEQUDRAFT_767041</name>
</gene>
<keyword evidence="6 7" id="KW-0539">Nucleus</keyword>
<keyword evidence="4 7" id="KW-0010">Activator</keyword>
<comment type="function">
    <text evidence="7">Component of the Mediator complex, a coactivator involved in the regulated transcription of nearly all RNA polymerase II-dependent genes. Mediator functions as a bridge to convey information from gene-specific regulatory proteins to the basal RNA polymerase II transcription machinery. Mediator is recruited to promoters by direct interactions with regulatory proteins and serves as a scaffold for the assembly of a functional preinitiation complex with RNA polymerase II and the general transcription factors.</text>
</comment>